<proteinExistence type="predicted"/>
<evidence type="ECO:0000313" key="3">
    <source>
        <dbReference type="Proteomes" id="UP001066276"/>
    </source>
</evidence>
<gene>
    <name evidence="2" type="ORF">NDU88_004231</name>
</gene>
<sequence length="94" mass="9973">MRATSGGENKPGRQEGSTRSEAGAQNGTDPPGPEKQVSSVGARVQGQKRNRGGTVRFDNIVLALRSRIERGDELESLKGNTFRCQETLSAAGDS</sequence>
<organism evidence="2 3">
    <name type="scientific">Pleurodeles waltl</name>
    <name type="common">Iberian ribbed newt</name>
    <dbReference type="NCBI Taxonomy" id="8319"/>
    <lineage>
        <taxon>Eukaryota</taxon>
        <taxon>Metazoa</taxon>
        <taxon>Chordata</taxon>
        <taxon>Craniata</taxon>
        <taxon>Vertebrata</taxon>
        <taxon>Euteleostomi</taxon>
        <taxon>Amphibia</taxon>
        <taxon>Batrachia</taxon>
        <taxon>Caudata</taxon>
        <taxon>Salamandroidea</taxon>
        <taxon>Salamandridae</taxon>
        <taxon>Pleurodelinae</taxon>
        <taxon>Pleurodeles</taxon>
    </lineage>
</organism>
<protein>
    <submittedName>
        <fullName evidence="2">Uncharacterized protein</fullName>
    </submittedName>
</protein>
<comment type="caution">
    <text evidence="2">The sequence shown here is derived from an EMBL/GenBank/DDBJ whole genome shotgun (WGS) entry which is preliminary data.</text>
</comment>
<name>A0AAV7LJB3_PLEWA</name>
<evidence type="ECO:0000313" key="2">
    <source>
        <dbReference type="EMBL" id="KAJ1091104.1"/>
    </source>
</evidence>
<feature type="compositionally biased region" description="Polar residues" evidence="1">
    <location>
        <begin position="19"/>
        <end position="28"/>
    </location>
</feature>
<dbReference type="EMBL" id="JANPWB010000015">
    <property type="protein sequence ID" value="KAJ1091104.1"/>
    <property type="molecule type" value="Genomic_DNA"/>
</dbReference>
<dbReference type="Proteomes" id="UP001066276">
    <property type="component" value="Chromosome 11"/>
</dbReference>
<accession>A0AAV7LJB3</accession>
<feature type="region of interest" description="Disordered" evidence="1">
    <location>
        <begin position="1"/>
        <end position="55"/>
    </location>
</feature>
<keyword evidence="3" id="KW-1185">Reference proteome</keyword>
<evidence type="ECO:0000256" key="1">
    <source>
        <dbReference type="SAM" id="MobiDB-lite"/>
    </source>
</evidence>
<reference evidence="2" key="1">
    <citation type="journal article" date="2022" name="bioRxiv">
        <title>Sequencing and chromosome-scale assembly of the giantPleurodeles waltlgenome.</title>
        <authorList>
            <person name="Brown T."/>
            <person name="Elewa A."/>
            <person name="Iarovenko S."/>
            <person name="Subramanian E."/>
            <person name="Araus A.J."/>
            <person name="Petzold A."/>
            <person name="Susuki M."/>
            <person name="Suzuki K.-i.T."/>
            <person name="Hayashi T."/>
            <person name="Toyoda A."/>
            <person name="Oliveira C."/>
            <person name="Osipova E."/>
            <person name="Leigh N.D."/>
            <person name="Simon A."/>
            <person name="Yun M.H."/>
        </authorList>
    </citation>
    <scope>NUCLEOTIDE SEQUENCE</scope>
    <source>
        <strain evidence="2">20211129_DDA</strain>
        <tissue evidence="2">Liver</tissue>
    </source>
</reference>
<dbReference type="AlphaFoldDB" id="A0AAV7LJB3"/>